<sequence length="260" mass="28779">MSLTAQHLLLHKAGRRLLDVPHLHLPTGQVHALLGPNGAGKSTLLASLAGLERSTAAQVQLHGRALTEWDTLALARQRALLPQDNAVPFDFNVRDIVRMGRYPHSAHPHPQESTLLDWCLDQAGALHLADRRYELLSGGEKARVQLARVLAQVHAHPDNERPRWLLLDEPTAALDLAHQHSVMRMLRQLASQGLGVVVVLHDINLAGAYADQVLVMNDGRIETSGDCEEVLQPQLIQRIWGVVCQRLTVPEARRGWLAFS</sequence>
<dbReference type="InterPro" id="IPR003439">
    <property type="entry name" value="ABC_transporter-like_ATP-bd"/>
</dbReference>
<gene>
    <name evidence="8" type="ORF">EIP75_09000</name>
</gene>
<dbReference type="InterPro" id="IPR017871">
    <property type="entry name" value="ABC_transporter-like_CS"/>
</dbReference>
<proteinExistence type="predicted"/>
<evidence type="ECO:0000259" key="7">
    <source>
        <dbReference type="PROSITE" id="PS50893"/>
    </source>
</evidence>
<dbReference type="AlphaFoldDB" id="A0A3R8S9E9"/>
<evidence type="ECO:0000313" key="8">
    <source>
        <dbReference type="EMBL" id="RRS04559.1"/>
    </source>
</evidence>
<dbReference type="RefSeq" id="WP_125242933.1">
    <property type="nucleotide sequence ID" value="NZ_RSED01000006.1"/>
</dbReference>
<name>A0A3R8S9E9_9BURK</name>
<feature type="domain" description="ABC transporter" evidence="7">
    <location>
        <begin position="3"/>
        <end position="243"/>
    </location>
</feature>
<dbReference type="SMART" id="SM00382">
    <property type="entry name" value="AAA"/>
    <property type="match status" value="1"/>
</dbReference>
<dbReference type="OrthoDB" id="5296765at2"/>
<evidence type="ECO:0000256" key="6">
    <source>
        <dbReference type="ARBA" id="ARBA00037066"/>
    </source>
</evidence>
<dbReference type="InterPro" id="IPR027417">
    <property type="entry name" value="P-loop_NTPase"/>
</dbReference>
<dbReference type="GO" id="GO:0005524">
    <property type="term" value="F:ATP binding"/>
    <property type="evidence" value="ECO:0007669"/>
    <property type="project" value="UniProtKB-KW"/>
</dbReference>
<reference evidence="8 9" key="1">
    <citation type="submission" date="2018-12" db="EMBL/GenBank/DDBJ databases">
        <title>The whole draft genome of Aquabacterium sp. SJQ9.</title>
        <authorList>
            <person name="Sun L."/>
            <person name="Gao X."/>
            <person name="Chen W."/>
            <person name="Huang K."/>
        </authorList>
    </citation>
    <scope>NUCLEOTIDE SEQUENCE [LARGE SCALE GENOMIC DNA]</scope>
    <source>
        <strain evidence="8 9">SJQ9</strain>
    </source>
</reference>
<dbReference type="PROSITE" id="PS50893">
    <property type="entry name" value="ABC_TRANSPORTER_2"/>
    <property type="match status" value="1"/>
</dbReference>
<dbReference type="GO" id="GO:0016887">
    <property type="term" value="F:ATP hydrolysis activity"/>
    <property type="evidence" value="ECO:0007669"/>
    <property type="project" value="InterPro"/>
</dbReference>
<dbReference type="PROSITE" id="PS00211">
    <property type="entry name" value="ABC_TRANSPORTER_1"/>
    <property type="match status" value="1"/>
</dbReference>
<keyword evidence="2" id="KW-1003">Cell membrane</keyword>
<dbReference type="Proteomes" id="UP000269265">
    <property type="component" value="Unassembled WGS sequence"/>
</dbReference>
<protein>
    <submittedName>
        <fullName evidence="8">Heme ABC transporter ATP-binding protein</fullName>
    </submittedName>
</protein>
<evidence type="ECO:0000256" key="3">
    <source>
        <dbReference type="ARBA" id="ARBA00022741"/>
    </source>
</evidence>
<evidence type="ECO:0000313" key="9">
    <source>
        <dbReference type="Proteomes" id="UP000269265"/>
    </source>
</evidence>
<dbReference type="EMBL" id="RSED01000006">
    <property type="protein sequence ID" value="RRS04559.1"/>
    <property type="molecule type" value="Genomic_DNA"/>
</dbReference>
<dbReference type="Pfam" id="PF00005">
    <property type="entry name" value="ABC_tran"/>
    <property type="match status" value="1"/>
</dbReference>
<keyword evidence="3" id="KW-0547">Nucleotide-binding</keyword>
<dbReference type="SUPFAM" id="SSF52540">
    <property type="entry name" value="P-loop containing nucleoside triphosphate hydrolases"/>
    <property type="match status" value="1"/>
</dbReference>
<dbReference type="InterPro" id="IPR003593">
    <property type="entry name" value="AAA+_ATPase"/>
</dbReference>
<comment type="caution">
    <text evidence="8">The sequence shown here is derived from an EMBL/GenBank/DDBJ whole genome shotgun (WGS) entry which is preliminary data.</text>
</comment>
<evidence type="ECO:0000256" key="2">
    <source>
        <dbReference type="ARBA" id="ARBA00022475"/>
    </source>
</evidence>
<dbReference type="Gene3D" id="3.40.50.300">
    <property type="entry name" value="P-loop containing nucleotide triphosphate hydrolases"/>
    <property type="match status" value="1"/>
</dbReference>
<evidence type="ECO:0000256" key="5">
    <source>
        <dbReference type="ARBA" id="ARBA00022967"/>
    </source>
</evidence>
<keyword evidence="1" id="KW-0813">Transport</keyword>
<comment type="function">
    <text evidence="6">Part of the ABC transporter complex HmuTUV involved in hemin import. Responsible for energy coupling to the transport system.</text>
</comment>
<accession>A0A3R8S9E9</accession>
<dbReference type="PANTHER" id="PTHR42794">
    <property type="entry name" value="HEMIN IMPORT ATP-BINDING PROTEIN HMUV"/>
    <property type="match status" value="1"/>
</dbReference>
<evidence type="ECO:0000256" key="4">
    <source>
        <dbReference type="ARBA" id="ARBA00022840"/>
    </source>
</evidence>
<dbReference type="NCBIfam" id="NF010068">
    <property type="entry name" value="PRK13548.1"/>
    <property type="match status" value="1"/>
</dbReference>
<evidence type="ECO:0000256" key="1">
    <source>
        <dbReference type="ARBA" id="ARBA00022448"/>
    </source>
</evidence>
<organism evidence="8 9">
    <name type="scientific">Aquabacterium soli</name>
    <dbReference type="NCBI Taxonomy" id="2493092"/>
    <lineage>
        <taxon>Bacteria</taxon>
        <taxon>Pseudomonadati</taxon>
        <taxon>Pseudomonadota</taxon>
        <taxon>Betaproteobacteria</taxon>
        <taxon>Burkholderiales</taxon>
        <taxon>Aquabacterium</taxon>
    </lineage>
</organism>
<keyword evidence="4 8" id="KW-0067">ATP-binding</keyword>
<keyword evidence="2" id="KW-0472">Membrane</keyword>
<dbReference type="CDD" id="cd03214">
    <property type="entry name" value="ABC_Iron-Siderophores_B12_Hemin"/>
    <property type="match status" value="1"/>
</dbReference>
<dbReference type="PANTHER" id="PTHR42794:SF1">
    <property type="entry name" value="HEMIN IMPORT ATP-BINDING PROTEIN HMUV"/>
    <property type="match status" value="1"/>
</dbReference>
<keyword evidence="9" id="KW-1185">Reference proteome</keyword>
<keyword evidence="5" id="KW-1278">Translocase</keyword>